<feature type="region of interest" description="Disordered" evidence="1">
    <location>
        <begin position="1"/>
        <end position="69"/>
    </location>
</feature>
<feature type="compositionally biased region" description="Basic and acidic residues" evidence="1">
    <location>
        <begin position="1238"/>
        <end position="1248"/>
    </location>
</feature>
<feature type="region of interest" description="Disordered" evidence="1">
    <location>
        <begin position="1216"/>
        <end position="1248"/>
    </location>
</feature>
<feature type="compositionally biased region" description="Low complexity" evidence="1">
    <location>
        <begin position="48"/>
        <end position="66"/>
    </location>
</feature>
<evidence type="ECO:0000313" key="2">
    <source>
        <dbReference type="EMBL" id="GAV58381.1"/>
    </source>
</evidence>
<feature type="compositionally biased region" description="Polar residues" evidence="1">
    <location>
        <begin position="27"/>
        <end position="36"/>
    </location>
</feature>
<feature type="region of interest" description="Disordered" evidence="1">
    <location>
        <begin position="305"/>
        <end position="361"/>
    </location>
</feature>
<name>A0A1Q3ARN2_CEPFO</name>
<evidence type="ECO:0000313" key="3">
    <source>
        <dbReference type="Proteomes" id="UP000187406"/>
    </source>
</evidence>
<feature type="compositionally biased region" description="Polar residues" evidence="1">
    <location>
        <begin position="443"/>
        <end position="454"/>
    </location>
</feature>
<feature type="region of interest" description="Disordered" evidence="1">
    <location>
        <begin position="579"/>
        <end position="636"/>
    </location>
</feature>
<dbReference type="Proteomes" id="UP000187406">
    <property type="component" value="Unassembled WGS sequence"/>
</dbReference>
<feature type="compositionally biased region" description="Basic and acidic residues" evidence="1">
    <location>
        <begin position="343"/>
        <end position="361"/>
    </location>
</feature>
<protein>
    <submittedName>
        <fullName evidence="2">Uncharacterized protein</fullName>
    </submittedName>
</protein>
<feature type="compositionally biased region" description="Polar residues" evidence="1">
    <location>
        <begin position="315"/>
        <end position="325"/>
    </location>
</feature>
<dbReference type="InParanoid" id="A0A1Q3ARN2"/>
<comment type="caution">
    <text evidence="2">The sequence shown here is derived from an EMBL/GenBank/DDBJ whole genome shotgun (WGS) entry which is preliminary data.</text>
</comment>
<feature type="compositionally biased region" description="Basic and acidic residues" evidence="1">
    <location>
        <begin position="539"/>
        <end position="550"/>
    </location>
</feature>
<feature type="compositionally biased region" description="Low complexity" evidence="1">
    <location>
        <begin position="594"/>
        <end position="603"/>
    </location>
</feature>
<dbReference type="STRING" id="3775.A0A1Q3ARN2"/>
<feature type="region of interest" description="Disordered" evidence="1">
    <location>
        <begin position="427"/>
        <end position="462"/>
    </location>
</feature>
<feature type="region of interest" description="Disordered" evidence="1">
    <location>
        <begin position="526"/>
        <end position="550"/>
    </location>
</feature>
<gene>
    <name evidence="2" type="ORF">CFOL_v3_01915</name>
</gene>
<feature type="region of interest" description="Disordered" evidence="1">
    <location>
        <begin position="1181"/>
        <end position="1200"/>
    </location>
</feature>
<organism evidence="2 3">
    <name type="scientific">Cephalotus follicularis</name>
    <name type="common">Albany pitcher plant</name>
    <dbReference type="NCBI Taxonomy" id="3775"/>
    <lineage>
        <taxon>Eukaryota</taxon>
        <taxon>Viridiplantae</taxon>
        <taxon>Streptophyta</taxon>
        <taxon>Embryophyta</taxon>
        <taxon>Tracheophyta</taxon>
        <taxon>Spermatophyta</taxon>
        <taxon>Magnoliopsida</taxon>
        <taxon>eudicotyledons</taxon>
        <taxon>Gunneridae</taxon>
        <taxon>Pentapetalae</taxon>
        <taxon>rosids</taxon>
        <taxon>fabids</taxon>
        <taxon>Oxalidales</taxon>
        <taxon>Cephalotaceae</taxon>
        <taxon>Cephalotus</taxon>
    </lineage>
</organism>
<sequence length="1301" mass="142977">MAGSLRFESSSASPDELAFAGHYPNGQRGNYSSASLDRSGSFREGSESRIFSSGTSTSRGSSASVGDGPPLTQWLMLDPIAMGDQKYTRLGELRRALGISSGSTQEDNSFKAVHSKPPPPVATEELKRFKASVLDASDKARSRATKLDESLRKLNKYFEAFSSKKQEQNDMLTSERSGASNLSKLGNLMQRNCSDLVTQRSEERTKNVSLNKRVRTAVSEIRAESRSNALARQTLFTGKDKDMLKDGGDGSDMVEEKIRRLPAGREGWERKIKRKRSVGTTFTRPVDGDGESKRVMHHKLNNEPGLQSLDVQGFRSGSSNSTSGINKVDGTPLSATSTARLIPKTELEKVSNSRDYMAESNKERLVTKANNRLSMHEDSHVVSPITVTKGKASRAPRTGPVMAGNSSPNFPRTTGALDSWEQPPTLKAHSLGGANNRKRPMPTGSTTPRMTQWVGQRPQKISRTRRANLVSPVSNLDEVQTLSEGFPSDVGVRTTSIGTNGLLLARGVAHGTHQYRVKHEYVSSPARLSESEEFGAGENRLKEKGSGSNEVEERVVNAVHSIGPSLLLSKKNKILNKEEVGDGVRRQGQTGRGSSFSRASSLSPMREKLENTALTKPLKNASKSGRPPLKKLSDRKGFTCIGHTPNGVSPDFTGESDDDREELLAAANFACNASFLACSGSFWKKMEPIFSSVSLEDKCYLKQQLKYAEEFHESLPQGGFLHEDLLVKRKIQDKMQSKEPVSTQDFIREVQDIGNFCGTTDSGKNTVTPFYHRVLSALIVDDETDEVENNIGERNMFLQYSGGTCLPNDVDSRNRDRTEFRCESMSVPGKQYTADRFFCNGSNTLQRGTGVHNQICDEALIHGDRRFMYPEIEMLQGFSDDGGDGPLNIHVNASWISSLDCQYEQICLEDKLILELQSIGLFPEAVPDLADGEGEAINQDIGDLQKGHNRQIAKKKEHLNKIIKAIEEVEETDGPGLEQVATHRLVELAYKKQLATRGSSAMKLGVPKVSKQVALSFMKRTLARCRKFEDTGKSCFSEPILRDVIFSAHTRGINSEFLDCFDSAVATNLQTESNNSQPEMGTSGSFSSRAERHNFRGSLDAFESLFQPSDQDFAKTGPILNRGKKKEVLLDDVGGIVSLRPASALGNTLLGGAKGKRSERERDIDTLARNSVAKAARMSHCNVKGERKTKPKPKQKTAQLSTAGNGFINKLTETCHSSGSSEVSNKKKVAGLIPHGNKPRDSSGEIKEPMDMPSHELDSIELGVPSEDLSSWFNFEEDNLQDHDLVGLEIPLDDLSELQMF</sequence>
<reference evidence="3" key="1">
    <citation type="submission" date="2016-04" db="EMBL/GenBank/DDBJ databases">
        <title>Cephalotus genome sequencing.</title>
        <authorList>
            <person name="Fukushima K."/>
            <person name="Hasebe M."/>
            <person name="Fang X."/>
        </authorList>
    </citation>
    <scope>NUCLEOTIDE SEQUENCE [LARGE SCALE GENOMIC DNA]</scope>
    <source>
        <strain evidence="3">cv. St1</strain>
    </source>
</reference>
<dbReference type="PANTHER" id="PTHR31115">
    <property type="entry name" value="OS05G0107300 PROTEIN"/>
    <property type="match status" value="1"/>
</dbReference>
<proteinExistence type="predicted"/>
<accession>A0A1Q3ARN2</accession>
<dbReference type="EMBL" id="BDDD01000066">
    <property type="protein sequence ID" value="GAV58381.1"/>
    <property type="molecule type" value="Genomic_DNA"/>
</dbReference>
<dbReference type="PANTHER" id="PTHR31115:SF2">
    <property type="entry name" value="OS05G0107300 PROTEIN"/>
    <property type="match status" value="1"/>
</dbReference>
<feature type="region of interest" description="Disordered" evidence="1">
    <location>
        <begin position="102"/>
        <end position="121"/>
    </location>
</feature>
<feature type="region of interest" description="Disordered" evidence="1">
    <location>
        <begin position="387"/>
        <end position="409"/>
    </location>
</feature>
<keyword evidence="3" id="KW-1185">Reference proteome</keyword>
<evidence type="ECO:0000256" key="1">
    <source>
        <dbReference type="SAM" id="MobiDB-lite"/>
    </source>
</evidence>
<dbReference type="OrthoDB" id="1915143at2759"/>